<dbReference type="EMBL" id="CADCXU010025051">
    <property type="protein sequence ID" value="CAB0012167.1"/>
    <property type="molecule type" value="Genomic_DNA"/>
</dbReference>
<protein>
    <submittedName>
        <fullName evidence="1">Uncharacterized protein</fullName>
    </submittedName>
</protein>
<gene>
    <name evidence="1" type="ORF">NTEN_LOCUS16949</name>
</gene>
<evidence type="ECO:0000313" key="2">
    <source>
        <dbReference type="Proteomes" id="UP000479000"/>
    </source>
</evidence>
<name>A0A6H5H7B6_9HEMI</name>
<dbReference type="AlphaFoldDB" id="A0A6H5H7B6"/>
<reference evidence="1 2" key="1">
    <citation type="submission" date="2020-02" db="EMBL/GenBank/DDBJ databases">
        <authorList>
            <person name="Ferguson B K."/>
        </authorList>
    </citation>
    <scope>NUCLEOTIDE SEQUENCE [LARGE SCALE GENOMIC DNA]</scope>
</reference>
<dbReference type="Proteomes" id="UP000479000">
    <property type="component" value="Unassembled WGS sequence"/>
</dbReference>
<feature type="non-terminal residue" evidence="1">
    <location>
        <position position="54"/>
    </location>
</feature>
<keyword evidence="2" id="KW-1185">Reference proteome</keyword>
<proteinExistence type="predicted"/>
<evidence type="ECO:0000313" key="1">
    <source>
        <dbReference type="EMBL" id="CAB0012167.1"/>
    </source>
</evidence>
<accession>A0A6H5H7B6</accession>
<sequence length="54" mass="6086">MFFFNSSGLQKRQHCPIPQLGLKLHCDSMRVRVHPPSLFPFSLASLEACDGKRG</sequence>
<organism evidence="1 2">
    <name type="scientific">Nesidiocoris tenuis</name>
    <dbReference type="NCBI Taxonomy" id="355587"/>
    <lineage>
        <taxon>Eukaryota</taxon>
        <taxon>Metazoa</taxon>
        <taxon>Ecdysozoa</taxon>
        <taxon>Arthropoda</taxon>
        <taxon>Hexapoda</taxon>
        <taxon>Insecta</taxon>
        <taxon>Pterygota</taxon>
        <taxon>Neoptera</taxon>
        <taxon>Paraneoptera</taxon>
        <taxon>Hemiptera</taxon>
        <taxon>Heteroptera</taxon>
        <taxon>Panheteroptera</taxon>
        <taxon>Cimicomorpha</taxon>
        <taxon>Miridae</taxon>
        <taxon>Dicyphina</taxon>
        <taxon>Nesidiocoris</taxon>
    </lineage>
</organism>